<gene>
    <name evidence="2" type="ORF">PVAP13_3NG180048</name>
</gene>
<feature type="compositionally biased region" description="Low complexity" evidence="1">
    <location>
        <begin position="178"/>
        <end position="188"/>
    </location>
</feature>
<evidence type="ECO:0000313" key="3">
    <source>
        <dbReference type="Proteomes" id="UP000823388"/>
    </source>
</evidence>
<dbReference type="Proteomes" id="UP000823388">
    <property type="component" value="Chromosome 3N"/>
</dbReference>
<feature type="compositionally biased region" description="Low complexity" evidence="1">
    <location>
        <begin position="42"/>
        <end position="53"/>
    </location>
</feature>
<feature type="region of interest" description="Disordered" evidence="1">
    <location>
        <begin position="36"/>
        <end position="73"/>
    </location>
</feature>
<feature type="compositionally biased region" description="Pro residues" evidence="1">
    <location>
        <begin position="167"/>
        <end position="177"/>
    </location>
</feature>
<keyword evidence="3" id="KW-1185">Reference proteome</keyword>
<evidence type="ECO:0000256" key="1">
    <source>
        <dbReference type="SAM" id="MobiDB-lite"/>
    </source>
</evidence>
<feature type="compositionally biased region" description="Low complexity" evidence="1">
    <location>
        <begin position="214"/>
        <end position="225"/>
    </location>
</feature>
<accession>A0A8T0TZH3</accession>
<name>A0A8T0TZH3_PANVG</name>
<evidence type="ECO:0000313" key="2">
    <source>
        <dbReference type="EMBL" id="KAG2617321.1"/>
    </source>
</evidence>
<reference evidence="2 3" key="1">
    <citation type="submission" date="2020-05" db="EMBL/GenBank/DDBJ databases">
        <title>WGS assembly of Panicum virgatum.</title>
        <authorList>
            <person name="Lovell J.T."/>
            <person name="Jenkins J."/>
            <person name="Shu S."/>
            <person name="Juenger T.E."/>
            <person name="Schmutz J."/>
        </authorList>
    </citation>
    <scope>NUCLEOTIDE SEQUENCE [LARGE SCALE GENOMIC DNA]</scope>
    <source>
        <strain evidence="3">cv. AP13</strain>
    </source>
</reference>
<feature type="compositionally biased region" description="Basic and acidic residues" evidence="1">
    <location>
        <begin position="54"/>
        <end position="63"/>
    </location>
</feature>
<dbReference type="EMBL" id="CM029042">
    <property type="protein sequence ID" value="KAG2617321.1"/>
    <property type="molecule type" value="Genomic_DNA"/>
</dbReference>
<feature type="compositionally biased region" description="Pro residues" evidence="1">
    <location>
        <begin position="140"/>
        <end position="150"/>
    </location>
</feature>
<protein>
    <submittedName>
        <fullName evidence="2">Uncharacterized protein</fullName>
    </submittedName>
</protein>
<sequence length="387" mass="42214">MGDNSNTLQTTLETLAASLKSLQASVEANSLAIQRLHKAQQPPSSSSSGPRFGSGEHHQDRPPRFQQMDFPKYDGKSDPLAFINRCESYFLQQRIMEEEKVWMASSNFEAGAHLWYIRVQRDEGTPPWRRFTELLHLRSGPPPAPAPPPSRHQHQGILPSPQRLGLPAPPPTAPPGPASTTAAPSSTPHKFQHRGILLSPQCLALPTPPPPTTSGPSPITSSPASTTVEGRQQLQLLRKEKLPDTLLDHPALNHTAVITAVLHGDYIHGGANVVHTPSGPAVPSRGSILGAEKQLLDGYPSNTRVHLPWGYEGLEPWPPPDHHSSRASCLRRREEMSWVGSTVHAVNSNRAQILGKIRLDWFVISLNLGIGFLRVKSGFLKGQVSPG</sequence>
<feature type="region of interest" description="Disordered" evidence="1">
    <location>
        <begin position="136"/>
        <end position="192"/>
    </location>
</feature>
<organism evidence="2 3">
    <name type="scientific">Panicum virgatum</name>
    <name type="common">Blackwell switchgrass</name>
    <dbReference type="NCBI Taxonomy" id="38727"/>
    <lineage>
        <taxon>Eukaryota</taxon>
        <taxon>Viridiplantae</taxon>
        <taxon>Streptophyta</taxon>
        <taxon>Embryophyta</taxon>
        <taxon>Tracheophyta</taxon>
        <taxon>Spermatophyta</taxon>
        <taxon>Magnoliopsida</taxon>
        <taxon>Liliopsida</taxon>
        <taxon>Poales</taxon>
        <taxon>Poaceae</taxon>
        <taxon>PACMAD clade</taxon>
        <taxon>Panicoideae</taxon>
        <taxon>Panicodae</taxon>
        <taxon>Paniceae</taxon>
        <taxon>Panicinae</taxon>
        <taxon>Panicum</taxon>
        <taxon>Panicum sect. Hiantes</taxon>
    </lineage>
</organism>
<comment type="caution">
    <text evidence="2">The sequence shown here is derived from an EMBL/GenBank/DDBJ whole genome shotgun (WGS) entry which is preliminary data.</text>
</comment>
<dbReference type="AlphaFoldDB" id="A0A8T0TZH3"/>
<feature type="region of interest" description="Disordered" evidence="1">
    <location>
        <begin position="205"/>
        <end position="225"/>
    </location>
</feature>
<proteinExistence type="predicted"/>